<comment type="caution">
    <text evidence="3">The sequence shown here is derived from an EMBL/GenBank/DDBJ whole genome shotgun (WGS) entry which is preliminary data.</text>
</comment>
<dbReference type="Proteomes" id="UP001295740">
    <property type="component" value="Unassembled WGS sequence"/>
</dbReference>
<dbReference type="InterPro" id="IPR055080">
    <property type="entry name" value="Gal80p-like_C"/>
</dbReference>
<evidence type="ECO:0000259" key="1">
    <source>
        <dbReference type="Pfam" id="PF01408"/>
    </source>
</evidence>
<keyword evidence="4" id="KW-1185">Reference proteome</keyword>
<organism evidence="3 4">
    <name type="scientific">Anthostomella pinea</name>
    <dbReference type="NCBI Taxonomy" id="933095"/>
    <lineage>
        <taxon>Eukaryota</taxon>
        <taxon>Fungi</taxon>
        <taxon>Dikarya</taxon>
        <taxon>Ascomycota</taxon>
        <taxon>Pezizomycotina</taxon>
        <taxon>Sordariomycetes</taxon>
        <taxon>Xylariomycetidae</taxon>
        <taxon>Xylariales</taxon>
        <taxon>Xylariaceae</taxon>
        <taxon>Anthostomella</taxon>
    </lineage>
</organism>
<dbReference type="Gene3D" id="3.40.50.720">
    <property type="entry name" value="NAD(P)-binding Rossmann-like Domain"/>
    <property type="match status" value="1"/>
</dbReference>
<evidence type="ECO:0000313" key="3">
    <source>
        <dbReference type="EMBL" id="CAJ2514135.1"/>
    </source>
</evidence>
<feature type="domain" description="Gfo/Idh/MocA-like oxidoreductase N-terminal" evidence="1">
    <location>
        <begin position="31"/>
        <end position="138"/>
    </location>
</feature>
<reference evidence="3" key="1">
    <citation type="submission" date="2023-10" db="EMBL/GenBank/DDBJ databases">
        <authorList>
            <person name="Hackl T."/>
        </authorList>
    </citation>
    <scope>NUCLEOTIDE SEQUENCE</scope>
</reference>
<dbReference type="PANTHER" id="PTHR43708:SF1">
    <property type="entry name" value="GALACTOSE_LACTOSE METABOLISM REGULATORY PROTEIN GAL80"/>
    <property type="match status" value="1"/>
</dbReference>
<evidence type="ECO:0000313" key="4">
    <source>
        <dbReference type="Proteomes" id="UP001295740"/>
    </source>
</evidence>
<gene>
    <name evidence="3" type="ORF">KHLLAP_LOCUS14603</name>
</gene>
<accession>A0AAI8YR01</accession>
<sequence>MAPIRVGIIGLRAGYVDKGIMGNLGHWAFIGHLRSIQAMPGDYEIVAVCNSTVESAQKAIDGYGLPAKAYGGPDDIAKDPRVELVVVAVNVEKHFELAKPAIENKKDVFVEWPLGATLKQSEELTRMAASAGVKTMVGVQARADPMVVKLKEILASGKIGRVVSTSVVINSSFAPMDAWVEGAEYYLGIESGGNEYSIGFGHFLDTFVHVLGDFADLQAMLKTNVTSLPVMNAKGEVVNPSHAKTSPDHAFVQGTLESGAMASIAVRKSQAAVDGVGFRWFITGTEGEVGIVTGETMWQFADPKRTLRLKVGKNEVEEIEFLAKEDELEAKVPFPGTNSARQYQGFAKGDTETCATFESALKTHRLLDGILVSAGWKSV</sequence>
<evidence type="ECO:0000259" key="2">
    <source>
        <dbReference type="Pfam" id="PF22685"/>
    </source>
</evidence>
<dbReference type="GO" id="GO:0000166">
    <property type="term" value="F:nucleotide binding"/>
    <property type="evidence" value="ECO:0007669"/>
    <property type="project" value="InterPro"/>
</dbReference>
<name>A0AAI8YR01_9PEZI</name>
<dbReference type="PANTHER" id="PTHR43708">
    <property type="entry name" value="CONSERVED EXPRESSED OXIDOREDUCTASE (EUROFUNG)"/>
    <property type="match status" value="1"/>
</dbReference>
<dbReference type="Pfam" id="PF01408">
    <property type="entry name" value="GFO_IDH_MocA"/>
    <property type="match status" value="1"/>
</dbReference>
<dbReference type="AlphaFoldDB" id="A0AAI8YR01"/>
<dbReference type="InterPro" id="IPR051317">
    <property type="entry name" value="Gfo/Idh/MocA_oxidoreduct"/>
</dbReference>
<dbReference type="InterPro" id="IPR000683">
    <property type="entry name" value="Gfo/Idh/MocA-like_OxRdtase_N"/>
</dbReference>
<dbReference type="InterPro" id="IPR036291">
    <property type="entry name" value="NAD(P)-bd_dom_sf"/>
</dbReference>
<dbReference type="SUPFAM" id="SSF55347">
    <property type="entry name" value="Glyceraldehyde-3-phosphate dehydrogenase-like, C-terminal domain"/>
    <property type="match status" value="1"/>
</dbReference>
<dbReference type="SUPFAM" id="SSF51735">
    <property type="entry name" value="NAD(P)-binding Rossmann-fold domains"/>
    <property type="match status" value="1"/>
</dbReference>
<proteinExistence type="predicted"/>
<protein>
    <submittedName>
        <fullName evidence="3">Uu.00g022540.m01.CDS01</fullName>
    </submittedName>
</protein>
<dbReference type="Gene3D" id="3.30.360.10">
    <property type="entry name" value="Dihydrodipicolinate Reductase, domain 2"/>
    <property type="match status" value="1"/>
</dbReference>
<dbReference type="Pfam" id="PF22685">
    <property type="entry name" value="Gal80p_C-like"/>
    <property type="match status" value="1"/>
</dbReference>
<dbReference type="EMBL" id="CAUWAG010000020">
    <property type="protein sequence ID" value="CAJ2514135.1"/>
    <property type="molecule type" value="Genomic_DNA"/>
</dbReference>
<feature type="domain" description="Gal80p-like C-terminal" evidence="2">
    <location>
        <begin position="145"/>
        <end position="291"/>
    </location>
</feature>